<organism evidence="4 5">
    <name type="scientific">Seminavis robusta</name>
    <dbReference type="NCBI Taxonomy" id="568900"/>
    <lineage>
        <taxon>Eukaryota</taxon>
        <taxon>Sar</taxon>
        <taxon>Stramenopiles</taxon>
        <taxon>Ochrophyta</taxon>
        <taxon>Bacillariophyta</taxon>
        <taxon>Bacillariophyceae</taxon>
        <taxon>Bacillariophycidae</taxon>
        <taxon>Naviculales</taxon>
        <taxon>Naviculaceae</taxon>
        <taxon>Seminavis</taxon>
    </lineage>
</organism>
<keyword evidence="3" id="KW-0732">Signal</keyword>
<keyword evidence="5" id="KW-1185">Reference proteome</keyword>
<reference evidence="4" key="1">
    <citation type="submission" date="2020-06" db="EMBL/GenBank/DDBJ databases">
        <authorList>
            <consortium name="Plant Systems Biology data submission"/>
        </authorList>
    </citation>
    <scope>NUCLEOTIDE SEQUENCE</scope>
    <source>
        <strain evidence="4">D6</strain>
    </source>
</reference>
<feature type="transmembrane region" description="Helical" evidence="2">
    <location>
        <begin position="116"/>
        <end position="138"/>
    </location>
</feature>
<gene>
    <name evidence="4" type="ORF">SEMRO_726_G193460.1</name>
</gene>
<dbReference type="Proteomes" id="UP001153069">
    <property type="component" value="Unassembled WGS sequence"/>
</dbReference>
<keyword evidence="2" id="KW-0812">Transmembrane</keyword>
<accession>A0A9N8EBP9</accession>
<feature type="transmembrane region" description="Helical" evidence="2">
    <location>
        <begin position="189"/>
        <end position="209"/>
    </location>
</feature>
<comment type="caution">
    <text evidence="4">The sequence shown here is derived from an EMBL/GenBank/DDBJ whole genome shotgun (WGS) entry which is preliminary data.</text>
</comment>
<feature type="transmembrane region" description="Helical" evidence="2">
    <location>
        <begin position="32"/>
        <end position="50"/>
    </location>
</feature>
<feature type="transmembrane region" description="Helical" evidence="2">
    <location>
        <begin position="259"/>
        <end position="279"/>
    </location>
</feature>
<feature type="transmembrane region" description="Helical" evidence="2">
    <location>
        <begin position="62"/>
        <end position="80"/>
    </location>
</feature>
<feature type="signal peptide" evidence="3">
    <location>
        <begin position="1"/>
        <end position="15"/>
    </location>
</feature>
<feature type="transmembrane region" description="Helical" evidence="2">
    <location>
        <begin position="159"/>
        <end position="177"/>
    </location>
</feature>
<feature type="region of interest" description="Disordered" evidence="1">
    <location>
        <begin position="298"/>
        <end position="369"/>
    </location>
</feature>
<feature type="compositionally biased region" description="Polar residues" evidence="1">
    <location>
        <begin position="298"/>
        <end position="336"/>
    </location>
</feature>
<dbReference type="AlphaFoldDB" id="A0A9N8EBP9"/>
<proteinExistence type="predicted"/>
<keyword evidence="2" id="KW-0472">Membrane</keyword>
<feature type="transmembrane region" description="Helical" evidence="2">
    <location>
        <begin position="221"/>
        <end position="243"/>
    </location>
</feature>
<evidence type="ECO:0000313" key="4">
    <source>
        <dbReference type="EMBL" id="CAB9515600.1"/>
    </source>
</evidence>
<protein>
    <submittedName>
        <fullName evidence="4">Uncharacterized protein</fullName>
    </submittedName>
</protein>
<evidence type="ECO:0000256" key="3">
    <source>
        <dbReference type="SAM" id="SignalP"/>
    </source>
</evidence>
<feature type="chain" id="PRO_5040485928" evidence="3">
    <location>
        <begin position="16"/>
        <end position="369"/>
    </location>
</feature>
<evidence type="ECO:0000256" key="1">
    <source>
        <dbReference type="SAM" id="MobiDB-lite"/>
    </source>
</evidence>
<feature type="compositionally biased region" description="Low complexity" evidence="1">
    <location>
        <begin position="356"/>
        <end position="369"/>
    </location>
</feature>
<keyword evidence="2" id="KW-1133">Transmembrane helix</keyword>
<evidence type="ECO:0000256" key="2">
    <source>
        <dbReference type="SAM" id="Phobius"/>
    </source>
</evidence>
<name>A0A9N8EBP9_9STRA</name>
<dbReference type="EMBL" id="CAICTM010000725">
    <property type="protein sequence ID" value="CAB9515600.1"/>
    <property type="molecule type" value="Genomic_DNA"/>
</dbReference>
<sequence length="369" mass="41008">MLPAIGLIPIWFAHGRFWLMGENDWVNTDDQLASRGMPGILVFHALLWWWESPRKDRPVPEVAMGLWGVYILHLLFQVFYVNPANSTEDDAAKEEAWSVATKYFPSTITTTISSRISLGMAVDVWLIMGATLFVSYWSPDEGHLLANTTLLIRQRMTQSIKPAMVGTPLWFILGHLTLGSGCQGWDSTITALFLQALVTVLPFHILLWQREKERTNQEQPFPGHMAVALLVYYALQIICQFFIHDKNIVEYYLHMPPKLVASAAWTIKTLILVNMAIILRMSYDRDQEEEDATAVGTNVLNGNNATGAAGTPDSNTPSQPVASAPTGNNDANSAVEPTTEEQLRQPLLEADRDAAETAAAEVPTATEEV</sequence>
<evidence type="ECO:0000313" key="5">
    <source>
        <dbReference type="Proteomes" id="UP001153069"/>
    </source>
</evidence>